<sequence>MKLHYPVIALSQVVCSCRSINTGTQSHSGRGRPVLTAQQLLSSTVYCLSSTHAWGWLHITTCTASHHKSAVLNVRSPASGSKYASTCITEFAVFTCTGLLSSCTPCFQYLLSGPVSITLEFFSSSTQSIQTVKPWHIPSWANSIFVSPKQECIGSEKLKSMRECTLLNFLV</sequence>
<organism evidence="1">
    <name type="scientific">Arundo donax</name>
    <name type="common">Giant reed</name>
    <name type="synonym">Donax arundinaceus</name>
    <dbReference type="NCBI Taxonomy" id="35708"/>
    <lineage>
        <taxon>Eukaryota</taxon>
        <taxon>Viridiplantae</taxon>
        <taxon>Streptophyta</taxon>
        <taxon>Embryophyta</taxon>
        <taxon>Tracheophyta</taxon>
        <taxon>Spermatophyta</taxon>
        <taxon>Magnoliopsida</taxon>
        <taxon>Liliopsida</taxon>
        <taxon>Poales</taxon>
        <taxon>Poaceae</taxon>
        <taxon>PACMAD clade</taxon>
        <taxon>Arundinoideae</taxon>
        <taxon>Arundineae</taxon>
        <taxon>Arundo</taxon>
    </lineage>
</organism>
<proteinExistence type="predicted"/>
<reference evidence="1" key="2">
    <citation type="journal article" date="2015" name="Data Brief">
        <title>Shoot transcriptome of the giant reed, Arundo donax.</title>
        <authorList>
            <person name="Barrero R.A."/>
            <person name="Guerrero F.D."/>
            <person name="Moolhuijzen P."/>
            <person name="Goolsby J.A."/>
            <person name="Tidwell J."/>
            <person name="Bellgard S.E."/>
            <person name="Bellgard M.I."/>
        </authorList>
    </citation>
    <scope>NUCLEOTIDE SEQUENCE</scope>
    <source>
        <tissue evidence="1">Shoot tissue taken approximately 20 cm above the soil surface</tissue>
    </source>
</reference>
<reference evidence="1" key="1">
    <citation type="submission" date="2014-09" db="EMBL/GenBank/DDBJ databases">
        <authorList>
            <person name="Magalhaes I.L.F."/>
            <person name="Oliveira U."/>
            <person name="Santos F.R."/>
            <person name="Vidigal T.H.D.A."/>
            <person name="Brescovit A.D."/>
            <person name="Santos A.J."/>
        </authorList>
    </citation>
    <scope>NUCLEOTIDE SEQUENCE</scope>
    <source>
        <tissue evidence="1">Shoot tissue taken approximately 20 cm above the soil surface</tissue>
    </source>
</reference>
<dbReference type="AlphaFoldDB" id="A0A0A9EUL4"/>
<protein>
    <submittedName>
        <fullName evidence="1">Uncharacterized protein</fullName>
    </submittedName>
</protein>
<dbReference type="PROSITE" id="PS51257">
    <property type="entry name" value="PROKAR_LIPOPROTEIN"/>
    <property type="match status" value="1"/>
</dbReference>
<name>A0A0A9EUL4_ARUDO</name>
<evidence type="ECO:0000313" key="1">
    <source>
        <dbReference type="EMBL" id="JAE02669.1"/>
    </source>
</evidence>
<accession>A0A0A9EUL4</accession>
<dbReference type="EMBL" id="GBRH01195227">
    <property type="protein sequence ID" value="JAE02669.1"/>
    <property type="molecule type" value="Transcribed_RNA"/>
</dbReference>